<evidence type="ECO:0000313" key="3">
    <source>
        <dbReference type="EMBL" id="MEY8661280.1"/>
    </source>
</evidence>
<evidence type="ECO:0000256" key="1">
    <source>
        <dbReference type="SAM" id="Phobius"/>
    </source>
</evidence>
<organism evidence="3 4">
    <name type="scientific">Ligilactobacillus faecis</name>
    <dbReference type="NCBI Taxonomy" id="762833"/>
    <lineage>
        <taxon>Bacteria</taxon>
        <taxon>Bacillati</taxon>
        <taxon>Bacillota</taxon>
        <taxon>Bacilli</taxon>
        <taxon>Lactobacillales</taxon>
        <taxon>Lactobacillaceae</taxon>
        <taxon>Ligilactobacillus</taxon>
    </lineage>
</organism>
<keyword evidence="1" id="KW-1133">Transmembrane helix</keyword>
<accession>A0ABV4DLB9</accession>
<dbReference type="RefSeq" id="WP_369939540.1">
    <property type="nucleotide sequence ID" value="NZ_JBCLUF010000001.1"/>
</dbReference>
<dbReference type="Pfam" id="PF07435">
    <property type="entry name" value="YycH"/>
    <property type="match status" value="1"/>
</dbReference>
<comment type="caution">
    <text evidence="3">The sequence shown here is derived from an EMBL/GenBank/DDBJ whole genome shotgun (WGS) entry which is preliminary data.</text>
</comment>
<protein>
    <submittedName>
        <fullName evidence="3">Two-component system activity regulator YycH</fullName>
    </submittedName>
</protein>
<evidence type="ECO:0000313" key="4">
    <source>
        <dbReference type="Proteomes" id="UP001565236"/>
    </source>
</evidence>
<dbReference type="Proteomes" id="UP001565236">
    <property type="component" value="Unassembled WGS sequence"/>
</dbReference>
<feature type="domain" description="Regulatory protein YycH" evidence="2">
    <location>
        <begin position="12"/>
        <end position="437"/>
    </location>
</feature>
<name>A0ABV4DLB9_9LACO</name>
<dbReference type="EMBL" id="JBCLUF010000001">
    <property type="protein sequence ID" value="MEY8661280.1"/>
    <property type="molecule type" value="Genomic_DNA"/>
</dbReference>
<keyword evidence="1" id="KW-0812">Transmembrane</keyword>
<dbReference type="InterPro" id="IPR042274">
    <property type="entry name" value="YycH/YycI_2"/>
</dbReference>
<dbReference type="InterPro" id="IPR009996">
    <property type="entry name" value="YycH"/>
</dbReference>
<evidence type="ECO:0000259" key="2">
    <source>
        <dbReference type="Pfam" id="PF07435"/>
    </source>
</evidence>
<feature type="transmembrane region" description="Helical" evidence="1">
    <location>
        <begin position="7"/>
        <end position="30"/>
    </location>
</feature>
<reference evidence="3 4" key="1">
    <citation type="submission" date="2024-03" db="EMBL/GenBank/DDBJ databases">
        <title>Mouse gut bacterial collection (mGBC) of GemPharmatech.</title>
        <authorList>
            <person name="He Y."/>
            <person name="Dong L."/>
            <person name="Wu D."/>
            <person name="Gao X."/>
            <person name="Lin Z."/>
        </authorList>
    </citation>
    <scope>NUCLEOTIDE SEQUENCE [LARGE SCALE GENOMIC DNA]</scope>
    <source>
        <strain evidence="3 4">15-30</strain>
    </source>
</reference>
<dbReference type="Gene3D" id="3.30.310.160">
    <property type="entry name" value="YycH protein, domain 2"/>
    <property type="match status" value="1"/>
</dbReference>
<sequence>MKSRFSGWFVHILLIIVVLISVIFTALIWITPSYLQRLTGVTTAKRERIVDDSTTADKVKLADIYRPVSVGLNERNKTMQLMSNQVDVVATTLEALAKVRFSNIEDPRSLSKQEYLNYLKKDQLLLLNYGDKTSFGAIKSLLTETPKDKTYTFEHIGLDLKGKQVYFFNDDQTEVYTAKLGKGDLTQVEKLKTNENIKRVPVTYRYKNDDLLQYYDEALSVPRYSYLYNRENIGMYVTRLLGTEKSNPASLITREQGEQTTYTDDSGQKLSVNNKTGLITYTDYLTNDTARQNWTWNSYLTNAFSDLEQLGANLNDVKYSEFDEQEKNVIYRSYIDGFPVISDRDYGTYQIQNRVRNKKIVFSQCSLQVPVPAAGKAVTLPATKDVVKELEASQQVEVPKISGIQIGYSVSQNSTASLVIDLTPTYFVKYNSVWINYEDLINGKKVEG</sequence>
<proteinExistence type="predicted"/>
<gene>
    <name evidence="3" type="primary">yycH</name>
    <name evidence="3" type="ORF">AALT52_00020</name>
</gene>
<keyword evidence="4" id="KW-1185">Reference proteome</keyword>
<dbReference type="CDD" id="cd15787">
    <property type="entry name" value="YycH_N"/>
    <property type="match status" value="1"/>
</dbReference>
<keyword evidence="1" id="KW-0472">Membrane</keyword>